<dbReference type="PANTHER" id="PTHR33332">
    <property type="entry name" value="REVERSE TRANSCRIPTASE DOMAIN-CONTAINING PROTEIN"/>
    <property type="match status" value="1"/>
</dbReference>
<dbReference type="EMBL" id="CAXKWB010009884">
    <property type="protein sequence ID" value="CAL4096271.1"/>
    <property type="molecule type" value="Genomic_DNA"/>
</dbReference>
<dbReference type="Proteomes" id="UP001497623">
    <property type="component" value="Unassembled WGS sequence"/>
</dbReference>
<keyword evidence="1" id="KW-0472">Membrane</keyword>
<evidence type="ECO:0000256" key="1">
    <source>
        <dbReference type="SAM" id="Phobius"/>
    </source>
</evidence>
<sequence length="110" mass="12566">DHNILLQKVAKHKIKGKVGLWIKEFLCNRKYKVVANGEMSEMQDVLSGVPQGTVLAAILFIMMIANIDEEVERSIVRCFADDTRSSIKIKTEDDKKALQKDLESIYKWAK</sequence>
<keyword evidence="1" id="KW-0812">Transmembrane</keyword>
<reference evidence="3 4" key="1">
    <citation type="submission" date="2024-05" db="EMBL/GenBank/DDBJ databases">
        <authorList>
            <person name="Wallberg A."/>
        </authorList>
    </citation>
    <scope>NUCLEOTIDE SEQUENCE [LARGE SCALE GENOMIC DNA]</scope>
</reference>
<keyword evidence="1" id="KW-1133">Transmembrane helix</keyword>
<accession>A0AAV2QS06</accession>
<dbReference type="InterPro" id="IPR000477">
    <property type="entry name" value="RT_dom"/>
</dbReference>
<keyword evidence="4" id="KW-1185">Reference proteome</keyword>
<feature type="domain" description="Reverse transcriptase" evidence="2">
    <location>
        <begin position="1"/>
        <end position="110"/>
    </location>
</feature>
<feature type="non-terminal residue" evidence="3">
    <location>
        <position position="1"/>
    </location>
</feature>
<organism evidence="3 4">
    <name type="scientific">Meganyctiphanes norvegica</name>
    <name type="common">Northern krill</name>
    <name type="synonym">Thysanopoda norvegica</name>
    <dbReference type="NCBI Taxonomy" id="48144"/>
    <lineage>
        <taxon>Eukaryota</taxon>
        <taxon>Metazoa</taxon>
        <taxon>Ecdysozoa</taxon>
        <taxon>Arthropoda</taxon>
        <taxon>Crustacea</taxon>
        <taxon>Multicrustacea</taxon>
        <taxon>Malacostraca</taxon>
        <taxon>Eumalacostraca</taxon>
        <taxon>Eucarida</taxon>
        <taxon>Euphausiacea</taxon>
        <taxon>Euphausiidae</taxon>
        <taxon>Meganyctiphanes</taxon>
    </lineage>
</organism>
<dbReference type="PROSITE" id="PS50878">
    <property type="entry name" value="RT_POL"/>
    <property type="match status" value="1"/>
</dbReference>
<proteinExistence type="predicted"/>
<feature type="transmembrane region" description="Helical" evidence="1">
    <location>
        <begin position="48"/>
        <end position="67"/>
    </location>
</feature>
<evidence type="ECO:0000313" key="3">
    <source>
        <dbReference type="EMBL" id="CAL4096271.1"/>
    </source>
</evidence>
<evidence type="ECO:0000313" key="4">
    <source>
        <dbReference type="Proteomes" id="UP001497623"/>
    </source>
</evidence>
<name>A0AAV2QS06_MEGNR</name>
<evidence type="ECO:0000259" key="2">
    <source>
        <dbReference type="PROSITE" id="PS50878"/>
    </source>
</evidence>
<comment type="caution">
    <text evidence="3">The sequence shown here is derived from an EMBL/GenBank/DDBJ whole genome shotgun (WGS) entry which is preliminary data.</text>
</comment>
<gene>
    <name evidence="3" type="ORF">MNOR_LOCUS15653</name>
</gene>
<protein>
    <recommendedName>
        <fullName evidence="2">Reverse transcriptase domain-containing protein</fullName>
    </recommendedName>
</protein>
<dbReference type="AlphaFoldDB" id="A0AAV2QS06"/>
<dbReference type="Pfam" id="PF00078">
    <property type="entry name" value="RVT_1"/>
    <property type="match status" value="1"/>
</dbReference>